<keyword evidence="5" id="KW-0472">Membrane</keyword>
<dbReference type="Pfam" id="PF13715">
    <property type="entry name" value="CarbopepD_reg_2"/>
    <property type="match status" value="1"/>
</dbReference>
<dbReference type="GO" id="GO:0015344">
    <property type="term" value="F:siderophore uptake transmembrane transporter activity"/>
    <property type="evidence" value="ECO:0007669"/>
    <property type="project" value="TreeGrafter"/>
</dbReference>
<proteinExistence type="predicted"/>
<dbReference type="GO" id="GO:0009279">
    <property type="term" value="C:cell outer membrane"/>
    <property type="evidence" value="ECO:0007669"/>
    <property type="project" value="UniProtKB-SubCell"/>
</dbReference>
<reference evidence="8" key="1">
    <citation type="submission" date="2018-05" db="EMBL/GenBank/DDBJ databases">
        <authorList>
            <person name="Lanie J.A."/>
            <person name="Ng W.-L."/>
            <person name="Kazmierczak K.M."/>
            <person name="Andrzejewski T.M."/>
            <person name="Davidsen T.M."/>
            <person name="Wayne K.J."/>
            <person name="Tettelin H."/>
            <person name="Glass J.I."/>
            <person name="Rusch D."/>
            <person name="Podicherti R."/>
            <person name="Tsui H.-C.T."/>
            <person name="Winkler M.E."/>
        </authorList>
    </citation>
    <scope>NUCLEOTIDE SEQUENCE</scope>
</reference>
<dbReference type="InterPro" id="IPR039426">
    <property type="entry name" value="TonB-dep_rcpt-like"/>
</dbReference>
<evidence type="ECO:0000256" key="5">
    <source>
        <dbReference type="ARBA" id="ARBA00023136"/>
    </source>
</evidence>
<dbReference type="GO" id="GO:0044718">
    <property type="term" value="P:siderophore transmembrane transport"/>
    <property type="evidence" value="ECO:0007669"/>
    <property type="project" value="TreeGrafter"/>
</dbReference>
<keyword evidence="6" id="KW-0998">Cell outer membrane</keyword>
<dbReference type="InterPro" id="IPR008969">
    <property type="entry name" value="CarboxyPept-like_regulatory"/>
</dbReference>
<dbReference type="Pfam" id="PF07715">
    <property type="entry name" value="Plug"/>
    <property type="match status" value="1"/>
</dbReference>
<dbReference type="Gene3D" id="2.170.130.10">
    <property type="entry name" value="TonB-dependent receptor, plug domain"/>
    <property type="match status" value="1"/>
</dbReference>
<dbReference type="EMBL" id="UINC01007196">
    <property type="protein sequence ID" value="SVA31958.1"/>
    <property type="molecule type" value="Genomic_DNA"/>
</dbReference>
<evidence type="ECO:0000256" key="6">
    <source>
        <dbReference type="ARBA" id="ARBA00023237"/>
    </source>
</evidence>
<name>A0A381UWH1_9ZZZZ</name>
<comment type="subcellular location">
    <subcellularLocation>
        <location evidence="1">Cell outer membrane</location>
        <topology evidence="1">Multi-pass membrane protein</topology>
    </subcellularLocation>
</comment>
<evidence type="ECO:0000256" key="3">
    <source>
        <dbReference type="ARBA" id="ARBA00022692"/>
    </source>
</evidence>
<dbReference type="SUPFAM" id="SSF56935">
    <property type="entry name" value="Porins"/>
    <property type="match status" value="1"/>
</dbReference>
<keyword evidence="2" id="KW-0813">Transport</keyword>
<gene>
    <name evidence="8" type="ORF">METZ01_LOCUS84812</name>
</gene>
<accession>A0A381UWH1</accession>
<organism evidence="8">
    <name type="scientific">marine metagenome</name>
    <dbReference type="NCBI Taxonomy" id="408172"/>
    <lineage>
        <taxon>unclassified sequences</taxon>
        <taxon>metagenomes</taxon>
        <taxon>ecological metagenomes</taxon>
    </lineage>
</organism>
<evidence type="ECO:0000256" key="2">
    <source>
        <dbReference type="ARBA" id="ARBA00022448"/>
    </source>
</evidence>
<dbReference type="AlphaFoldDB" id="A0A381UWH1"/>
<dbReference type="InterPro" id="IPR012910">
    <property type="entry name" value="Plug_dom"/>
</dbReference>
<evidence type="ECO:0000313" key="8">
    <source>
        <dbReference type="EMBL" id="SVA31958.1"/>
    </source>
</evidence>
<dbReference type="SUPFAM" id="SSF49464">
    <property type="entry name" value="Carboxypeptidase regulatory domain-like"/>
    <property type="match status" value="1"/>
</dbReference>
<sequence>MAQLFRSSNRLIPLLFILFSSLFPGTSGKITGTVRSSDTSSPLMGVNVVLSNTSLGAVTDSSGIFTLLNISPGKYTINASMIGYADFTLEDLIVRIDQTSIVEIVLTQKSIEMGQITVNATKPVVVHDISNSQINISSDEITTLPFDEISEVLGLQAGIEGLSVRGGGSRESLFQVDGLSYNDERSHVPYMSIPLGIIKEVQIQTGGFNAEYGNIRSGVINIILDEGDKKHYHGGLTFRHSPPAQKHFGSSLFSDDSYFLRPYLDDDVAWSGTENGNWDAYTRNQYPSFEGWNAVSDATINDDDPSNDLTPQAAQQIFKWQHRRHGVIKHPDENLDFFLSGPVPLISSRLGSLRFVMSYRHENEAFIFPLSFDDFSDRSMLVKLTSDLSLKTKLNLSFQSGMTESVSPYNWKTTPTGSYLRSTYEVANILNSSSGNSILFMPGYFSPTRIKRQVLGIKADHMFSEKEFLELVVQVQTNDYDTYQTNLRDTTKINDILPGYDDFFVDEAPFGYWGYGETGIDGMNIGGWMNIGRDSSKISTTSLKLDYTNQYRINHQLKTGVGATLNDYSIRSSANNPGMSTWNRSMNYDVSPYRVYAYAQDKIEYKGFIANIGLRTDVSSGNTNVYDLGPYDDLFKQGAGHDIESSSETNSSEPIYAVSPRLGISHPITDRSKLFFNYGHFYSEPSSSYRFRLQRESNGLVTHIGDPNMVYEKTIAY</sequence>
<evidence type="ECO:0000256" key="4">
    <source>
        <dbReference type="ARBA" id="ARBA00022729"/>
    </source>
</evidence>
<feature type="non-terminal residue" evidence="8">
    <location>
        <position position="1"/>
    </location>
</feature>
<dbReference type="Gene3D" id="2.40.170.20">
    <property type="entry name" value="TonB-dependent receptor, beta-barrel domain"/>
    <property type="match status" value="1"/>
</dbReference>
<dbReference type="PANTHER" id="PTHR30069">
    <property type="entry name" value="TONB-DEPENDENT OUTER MEMBRANE RECEPTOR"/>
    <property type="match status" value="1"/>
</dbReference>
<dbReference type="Gene3D" id="2.60.40.1120">
    <property type="entry name" value="Carboxypeptidase-like, regulatory domain"/>
    <property type="match status" value="1"/>
</dbReference>
<evidence type="ECO:0000259" key="7">
    <source>
        <dbReference type="Pfam" id="PF07715"/>
    </source>
</evidence>
<evidence type="ECO:0000256" key="1">
    <source>
        <dbReference type="ARBA" id="ARBA00004571"/>
    </source>
</evidence>
<dbReference type="PANTHER" id="PTHR30069:SF29">
    <property type="entry name" value="HEMOGLOBIN AND HEMOGLOBIN-HAPTOGLOBIN-BINDING PROTEIN 1-RELATED"/>
    <property type="match status" value="1"/>
</dbReference>
<feature type="non-terminal residue" evidence="8">
    <location>
        <position position="717"/>
    </location>
</feature>
<dbReference type="InterPro" id="IPR037066">
    <property type="entry name" value="Plug_dom_sf"/>
</dbReference>
<dbReference type="InterPro" id="IPR036942">
    <property type="entry name" value="Beta-barrel_TonB_sf"/>
</dbReference>
<keyword evidence="4" id="KW-0732">Signal</keyword>
<feature type="domain" description="TonB-dependent receptor plug" evidence="7">
    <location>
        <begin position="130"/>
        <end position="214"/>
    </location>
</feature>
<keyword evidence="3" id="KW-0812">Transmembrane</keyword>
<protein>
    <recommendedName>
        <fullName evidence="7">TonB-dependent receptor plug domain-containing protein</fullName>
    </recommendedName>
</protein>